<sequence length="58" mass="6283">STSSKSKRKHTGSMKQLGKVKRQKSCPVVDGELETPSTTGRGKFISTLHESKTIPIAI</sequence>
<evidence type="ECO:0000313" key="2">
    <source>
        <dbReference type="EMBL" id="CAA9323867.1"/>
    </source>
</evidence>
<feature type="compositionally biased region" description="Basic residues" evidence="1">
    <location>
        <begin position="1"/>
        <end position="24"/>
    </location>
</feature>
<accession>A0A6J4L4Q5</accession>
<feature type="region of interest" description="Disordered" evidence="1">
    <location>
        <begin position="1"/>
        <end position="43"/>
    </location>
</feature>
<protein>
    <submittedName>
        <fullName evidence="2">Uncharacterized protein</fullName>
    </submittedName>
</protein>
<reference evidence="2" key="1">
    <citation type="submission" date="2020-02" db="EMBL/GenBank/DDBJ databases">
        <authorList>
            <person name="Meier V. D."/>
        </authorList>
    </citation>
    <scope>NUCLEOTIDE SEQUENCE</scope>
    <source>
        <strain evidence="2">AVDCRST_MAG84</strain>
    </source>
</reference>
<name>A0A6J4L4Q5_9CYAN</name>
<organism evidence="2">
    <name type="scientific">uncultured Microcoleus sp</name>
    <dbReference type="NCBI Taxonomy" id="259945"/>
    <lineage>
        <taxon>Bacteria</taxon>
        <taxon>Bacillati</taxon>
        <taxon>Cyanobacteriota</taxon>
        <taxon>Cyanophyceae</taxon>
        <taxon>Oscillatoriophycideae</taxon>
        <taxon>Oscillatoriales</taxon>
        <taxon>Microcoleaceae</taxon>
        <taxon>Microcoleus</taxon>
        <taxon>environmental samples</taxon>
    </lineage>
</organism>
<gene>
    <name evidence="2" type="ORF">AVDCRST_MAG84-1514</name>
</gene>
<dbReference type="AlphaFoldDB" id="A0A6J4L4Q5"/>
<evidence type="ECO:0000256" key="1">
    <source>
        <dbReference type="SAM" id="MobiDB-lite"/>
    </source>
</evidence>
<proteinExistence type="predicted"/>
<dbReference type="EMBL" id="CADCTZ010000239">
    <property type="protein sequence ID" value="CAA9323867.1"/>
    <property type="molecule type" value="Genomic_DNA"/>
</dbReference>
<feature type="non-terminal residue" evidence="2">
    <location>
        <position position="1"/>
    </location>
</feature>